<organism evidence="8 9">
    <name type="scientific">Spinacia oleracea</name>
    <name type="common">Spinach</name>
    <dbReference type="NCBI Taxonomy" id="3562"/>
    <lineage>
        <taxon>Eukaryota</taxon>
        <taxon>Viridiplantae</taxon>
        <taxon>Streptophyta</taxon>
        <taxon>Embryophyta</taxon>
        <taxon>Tracheophyta</taxon>
        <taxon>Spermatophyta</taxon>
        <taxon>Magnoliopsida</taxon>
        <taxon>eudicotyledons</taxon>
        <taxon>Gunneridae</taxon>
        <taxon>Pentapetalae</taxon>
        <taxon>Caryophyllales</taxon>
        <taxon>Chenopodiaceae</taxon>
        <taxon>Chenopodioideae</taxon>
        <taxon>Anserineae</taxon>
        <taxon>Spinacia</taxon>
    </lineage>
</organism>
<dbReference type="RefSeq" id="XP_021857717.2">
    <property type="nucleotide sequence ID" value="XM_022002025.2"/>
</dbReference>
<comment type="subcellular location">
    <subcellularLocation>
        <location evidence="1">Nucleus</location>
    </subcellularLocation>
</comment>
<gene>
    <name evidence="9" type="primary">LOC110796936</name>
</gene>
<dbReference type="SUPFAM" id="SSF57959">
    <property type="entry name" value="Leucine zipper domain"/>
    <property type="match status" value="1"/>
</dbReference>
<evidence type="ECO:0000256" key="3">
    <source>
        <dbReference type="ARBA" id="ARBA00023125"/>
    </source>
</evidence>
<evidence type="ECO:0000256" key="5">
    <source>
        <dbReference type="ARBA" id="ARBA00023242"/>
    </source>
</evidence>
<reference evidence="9" key="2">
    <citation type="submission" date="2025-08" db="UniProtKB">
        <authorList>
            <consortium name="RefSeq"/>
        </authorList>
    </citation>
    <scope>IDENTIFICATION</scope>
    <source>
        <tissue evidence="9">Leaf</tissue>
    </source>
</reference>
<reference evidence="8" key="1">
    <citation type="journal article" date="2021" name="Nat. Commun.">
        <title>Genomic analyses provide insights into spinach domestication and the genetic basis of agronomic traits.</title>
        <authorList>
            <person name="Cai X."/>
            <person name="Sun X."/>
            <person name="Xu C."/>
            <person name="Sun H."/>
            <person name="Wang X."/>
            <person name="Ge C."/>
            <person name="Zhang Z."/>
            <person name="Wang Q."/>
            <person name="Fei Z."/>
            <person name="Jiao C."/>
            <person name="Wang Q."/>
        </authorList>
    </citation>
    <scope>NUCLEOTIDE SEQUENCE [LARGE SCALE GENOMIC DNA]</scope>
    <source>
        <strain evidence="8">cv. Varoflay</strain>
    </source>
</reference>
<dbReference type="PANTHER" id="PTHR46324">
    <property type="entry name" value="BASIC LEUCINE ZIPPER 43-RELATED"/>
    <property type="match status" value="1"/>
</dbReference>
<keyword evidence="5" id="KW-0539">Nucleus</keyword>
<keyword evidence="3" id="KW-0238">DNA-binding</keyword>
<evidence type="ECO:0000256" key="4">
    <source>
        <dbReference type="ARBA" id="ARBA00023163"/>
    </source>
</evidence>
<dbReference type="GO" id="GO:0003700">
    <property type="term" value="F:DNA-binding transcription factor activity"/>
    <property type="evidence" value="ECO:0007669"/>
    <property type="project" value="InterPro"/>
</dbReference>
<dbReference type="AlphaFoldDB" id="A0A9R0IZ21"/>
<dbReference type="KEGG" id="soe:110796936"/>
<feature type="domain" description="BZIP" evidence="7">
    <location>
        <begin position="67"/>
        <end position="130"/>
    </location>
</feature>
<dbReference type="InterPro" id="IPR046347">
    <property type="entry name" value="bZIP_sf"/>
</dbReference>
<dbReference type="GO" id="GO:0046983">
    <property type="term" value="F:protein dimerization activity"/>
    <property type="evidence" value="ECO:0007669"/>
    <property type="project" value="UniProtKB-ARBA"/>
</dbReference>
<name>A0A9R0IZ21_SPIOL</name>
<feature type="region of interest" description="Disordered" evidence="6">
    <location>
        <begin position="114"/>
        <end position="138"/>
    </location>
</feature>
<dbReference type="Proteomes" id="UP000813463">
    <property type="component" value="Chromosome 3"/>
</dbReference>
<dbReference type="GO" id="GO:0003677">
    <property type="term" value="F:DNA binding"/>
    <property type="evidence" value="ECO:0007669"/>
    <property type="project" value="UniProtKB-KW"/>
</dbReference>
<dbReference type="PROSITE" id="PS50217">
    <property type="entry name" value="BZIP"/>
    <property type="match status" value="1"/>
</dbReference>
<feature type="compositionally biased region" description="Basic and acidic residues" evidence="6">
    <location>
        <begin position="59"/>
        <end position="70"/>
    </location>
</feature>
<dbReference type="InterPro" id="IPR044521">
    <property type="entry name" value="AtbZIP8/43"/>
</dbReference>
<accession>A0A9R0IZ21</accession>
<feature type="region of interest" description="Disordered" evidence="6">
    <location>
        <begin position="55"/>
        <end position="91"/>
    </location>
</feature>
<evidence type="ECO:0000256" key="1">
    <source>
        <dbReference type="ARBA" id="ARBA00004123"/>
    </source>
</evidence>
<keyword evidence="2" id="KW-0805">Transcription regulation</keyword>
<keyword evidence="4" id="KW-0804">Transcription</keyword>
<dbReference type="PANTHER" id="PTHR46324:SF3">
    <property type="entry name" value="BASIC LEUCINE ZIPPER 43-RELATED"/>
    <property type="match status" value="1"/>
</dbReference>
<evidence type="ECO:0000313" key="9">
    <source>
        <dbReference type="RefSeq" id="XP_021857717.2"/>
    </source>
</evidence>
<dbReference type="SMART" id="SM00338">
    <property type="entry name" value="BRLZ"/>
    <property type="match status" value="1"/>
</dbReference>
<evidence type="ECO:0000313" key="8">
    <source>
        <dbReference type="Proteomes" id="UP000813463"/>
    </source>
</evidence>
<evidence type="ECO:0000256" key="2">
    <source>
        <dbReference type="ARBA" id="ARBA00023015"/>
    </source>
</evidence>
<sequence length="138" mass="16650">MNKCKNEEFNHMSFEIQNWFQPNFILKQLAMDGLPSNNNLEELELEGQYLYCTSSTSNEQEKKEIDEERKQRRMVSNRESARRSRMRKKRQMNQLWAQVLRLKGENHELLEKLNHASESHNKVVQENTQRNSRKKLQI</sequence>
<keyword evidence="8" id="KW-1185">Reference proteome</keyword>
<evidence type="ECO:0000256" key="6">
    <source>
        <dbReference type="SAM" id="MobiDB-lite"/>
    </source>
</evidence>
<dbReference type="InterPro" id="IPR004827">
    <property type="entry name" value="bZIP"/>
</dbReference>
<dbReference type="GO" id="GO:0005634">
    <property type="term" value="C:nucleus"/>
    <property type="evidence" value="ECO:0007669"/>
    <property type="project" value="UniProtKB-SubCell"/>
</dbReference>
<protein>
    <submittedName>
        <fullName evidence="9">Basic leucine zipper 43-like</fullName>
    </submittedName>
</protein>
<dbReference type="PROSITE" id="PS00036">
    <property type="entry name" value="BZIP_BASIC"/>
    <property type="match status" value="1"/>
</dbReference>
<dbReference type="GeneID" id="110796936"/>
<dbReference type="CDD" id="cd14702">
    <property type="entry name" value="bZIP_plant_GBF1"/>
    <property type="match status" value="1"/>
</dbReference>
<evidence type="ECO:0000259" key="7">
    <source>
        <dbReference type="PROSITE" id="PS50217"/>
    </source>
</evidence>
<feature type="compositionally biased region" description="Basic and acidic residues" evidence="6">
    <location>
        <begin position="114"/>
        <end position="123"/>
    </location>
</feature>
<dbReference type="Gene3D" id="1.20.5.170">
    <property type="match status" value="1"/>
</dbReference>
<dbReference type="InterPro" id="IPR045314">
    <property type="entry name" value="bZIP_plant_GBF1"/>
</dbReference>
<dbReference type="Pfam" id="PF00170">
    <property type="entry name" value="bZIP_1"/>
    <property type="match status" value="1"/>
</dbReference>
<proteinExistence type="predicted"/>